<proteinExistence type="predicted"/>
<feature type="non-terminal residue" evidence="1">
    <location>
        <position position="315"/>
    </location>
</feature>
<protein>
    <submittedName>
        <fullName evidence="1">Uncharacterized protein</fullName>
    </submittedName>
</protein>
<evidence type="ECO:0000313" key="2">
    <source>
        <dbReference type="Proteomes" id="UP000033636"/>
    </source>
</evidence>
<comment type="caution">
    <text evidence="1">The sequence shown here is derived from an EMBL/GenBank/DDBJ whole genome shotgun (WGS) entry which is preliminary data.</text>
</comment>
<gene>
    <name evidence="1" type="ORF">TU35_004925</name>
</gene>
<organism evidence="1 2">
    <name type="scientific">Thermoproteus sp. AZ2</name>
    <dbReference type="NCBI Taxonomy" id="1609232"/>
    <lineage>
        <taxon>Archaea</taxon>
        <taxon>Thermoproteota</taxon>
        <taxon>Thermoprotei</taxon>
        <taxon>Thermoproteales</taxon>
        <taxon>Thermoproteaceae</taxon>
        <taxon>Thermoproteus</taxon>
    </lineage>
</organism>
<name>A0ACC6V0U5_9CREN</name>
<dbReference type="Proteomes" id="UP000033636">
    <property type="component" value="Unassembled WGS sequence"/>
</dbReference>
<dbReference type="EMBL" id="JZWT02000010">
    <property type="protein sequence ID" value="MFB6490578.1"/>
    <property type="molecule type" value="Genomic_DNA"/>
</dbReference>
<sequence>MSRLITYLFAAVLAALAVAAVVPFAASQTTTTTTTTAISLPRNETLYIGAAMWYTPTNWNPFAPSGAAEGVFGYIYWPLFFWSQPTGYLLPAMGKWYGIQMATYSASVPISVSVSGGTATITLNATSVQKYTTTINLANVPSINATTYTYMYLGNIVNGSPQFIGITSRGNVTVTVVNATAVVGASTAKTITVPSTQPVFFNITVVYPTQLSVSNQYTLLANYAPGNLFSITPVPQTTLPVFQAPFNATASKFIVLNLTGVTSLTIPDQIDFGRSYLVVMLWPGEYWQDGVPVTSKDIVFTWYYKWQYPSLGDAW</sequence>
<evidence type="ECO:0000313" key="1">
    <source>
        <dbReference type="EMBL" id="MFB6490578.1"/>
    </source>
</evidence>
<reference evidence="1" key="1">
    <citation type="submission" date="2024-07" db="EMBL/GenBank/DDBJ databases">
        <title>Metagenome and Metagenome-Assembled Genomes of Archaea from a hot spring from the geothermal field of Los Azufres, Mexico.</title>
        <authorList>
            <person name="Marin-Paredes R."/>
            <person name="Martinez-Romero E."/>
            <person name="Servin-Garciduenas L.E."/>
        </authorList>
    </citation>
    <scope>NUCLEOTIDE SEQUENCE</scope>
</reference>
<accession>A0ACC6V0U5</accession>